<proteinExistence type="predicted"/>
<evidence type="ECO:0000313" key="2">
    <source>
        <dbReference type="EMBL" id="KAK7421075.1"/>
    </source>
</evidence>
<organism evidence="2 3">
    <name type="scientific">Neonectria punicea</name>
    <dbReference type="NCBI Taxonomy" id="979145"/>
    <lineage>
        <taxon>Eukaryota</taxon>
        <taxon>Fungi</taxon>
        <taxon>Dikarya</taxon>
        <taxon>Ascomycota</taxon>
        <taxon>Pezizomycotina</taxon>
        <taxon>Sordariomycetes</taxon>
        <taxon>Hypocreomycetidae</taxon>
        <taxon>Hypocreales</taxon>
        <taxon>Nectriaceae</taxon>
        <taxon>Neonectria</taxon>
    </lineage>
</organism>
<accession>A0ABR1HIR3</accession>
<keyword evidence="1" id="KW-1133">Transmembrane helix</keyword>
<evidence type="ECO:0008006" key="4">
    <source>
        <dbReference type="Google" id="ProtNLM"/>
    </source>
</evidence>
<name>A0ABR1HIR3_9HYPO</name>
<keyword evidence="1" id="KW-0812">Transmembrane</keyword>
<gene>
    <name evidence="2" type="ORF">QQX98_002433</name>
</gene>
<evidence type="ECO:0000256" key="1">
    <source>
        <dbReference type="SAM" id="Phobius"/>
    </source>
</evidence>
<dbReference type="EMBL" id="JAZAVJ010000025">
    <property type="protein sequence ID" value="KAK7421075.1"/>
    <property type="molecule type" value="Genomic_DNA"/>
</dbReference>
<comment type="caution">
    <text evidence="2">The sequence shown here is derived from an EMBL/GenBank/DDBJ whole genome shotgun (WGS) entry which is preliminary data.</text>
</comment>
<feature type="transmembrane region" description="Helical" evidence="1">
    <location>
        <begin position="61"/>
        <end position="82"/>
    </location>
</feature>
<reference evidence="2 3" key="1">
    <citation type="journal article" date="2025" name="Microbiol. Resour. Announc.">
        <title>Draft genome sequences for Neonectria magnoliae and Neonectria punicea, canker pathogens of Liriodendron tulipifera and Acer saccharum in West Virginia.</title>
        <authorList>
            <person name="Petronek H.M."/>
            <person name="Kasson M.T."/>
            <person name="Metheny A.M."/>
            <person name="Stauder C.M."/>
            <person name="Lovett B."/>
            <person name="Lynch S.C."/>
            <person name="Garnas J.R."/>
            <person name="Kasson L.R."/>
            <person name="Stajich J.E."/>
        </authorList>
    </citation>
    <scope>NUCLEOTIDE SEQUENCE [LARGE SCALE GENOMIC DNA]</scope>
    <source>
        <strain evidence="2 3">NRRL 64653</strain>
    </source>
</reference>
<protein>
    <recommendedName>
        <fullName evidence="4">LRAT domain-containing protein</fullName>
    </recommendedName>
</protein>
<keyword evidence="1" id="KW-0472">Membrane</keyword>
<keyword evidence="3" id="KW-1185">Reference proteome</keyword>
<sequence>MPVESVSSKYSGLLVRMPCEAEQATSLHDVNIIRASKELDIPKYCSVLAQLCKMEPPGYRLAIIIAGVLSTCTSIAGFIVFYRRHRKNPKRRAARQAAVLPVNIEPLNPERQASFERDLREEFDDGALLTHEYKYELRLAISPKKRLKVPDIEKGILIRDRWTSMGRWGRYYEYRIQPCTLDEECHREAVTKDQFPAVAGFYSSLIGWTRKSKAEVDADCKATFEKLGRYSLVGNNCQHFVRNFAVKIVEDKAEDWEWFFQRRYPAIGTCRTGPLPGLWLLLRRGWRD</sequence>
<evidence type="ECO:0000313" key="3">
    <source>
        <dbReference type="Proteomes" id="UP001498476"/>
    </source>
</evidence>
<dbReference type="Proteomes" id="UP001498476">
    <property type="component" value="Unassembled WGS sequence"/>
</dbReference>